<dbReference type="Gene3D" id="3.40.50.720">
    <property type="entry name" value="NAD(P)-binding Rossmann-like Domain"/>
    <property type="match status" value="1"/>
</dbReference>
<dbReference type="EMBL" id="HG793187">
    <property type="protein sequence ID" value="CRL30544.1"/>
    <property type="molecule type" value="Genomic_DNA"/>
</dbReference>
<organism evidence="1 2">
    <name type="scientific">Penicillium camemberti (strain FM 013)</name>
    <dbReference type="NCBI Taxonomy" id="1429867"/>
    <lineage>
        <taxon>Eukaryota</taxon>
        <taxon>Fungi</taxon>
        <taxon>Dikarya</taxon>
        <taxon>Ascomycota</taxon>
        <taxon>Pezizomycotina</taxon>
        <taxon>Eurotiomycetes</taxon>
        <taxon>Eurotiomycetidae</taxon>
        <taxon>Eurotiales</taxon>
        <taxon>Aspergillaceae</taxon>
        <taxon>Penicillium</taxon>
    </lineage>
</organism>
<sequence>MRPVTIGIVSIGDMGLGMARLLKAHDYRVVTVAEGRRYDSSDGKSKPRN</sequence>
<reference evidence="1 2" key="1">
    <citation type="journal article" date="2014" name="Nat. Commun.">
        <title>Multiple recent horizontal transfers of a large genomic region in cheese making fungi.</title>
        <authorList>
            <person name="Cheeseman K."/>
            <person name="Ropars J."/>
            <person name="Renault P."/>
            <person name="Dupont J."/>
            <person name="Gouzy J."/>
            <person name="Branca A."/>
            <person name="Abraham A.L."/>
            <person name="Ceppi M."/>
            <person name="Conseiller E."/>
            <person name="Debuchy R."/>
            <person name="Malagnac F."/>
            <person name="Goarin A."/>
            <person name="Silar P."/>
            <person name="Lacoste S."/>
            <person name="Sallet E."/>
            <person name="Bensimon A."/>
            <person name="Giraud T."/>
            <person name="Brygoo Y."/>
        </authorList>
    </citation>
    <scope>NUCLEOTIDE SEQUENCE [LARGE SCALE GENOMIC DNA]</scope>
    <source>
        <strain evidence="2">FM 013</strain>
    </source>
</reference>
<evidence type="ECO:0000313" key="2">
    <source>
        <dbReference type="Proteomes" id="UP000053732"/>
    </source>
</evidence>
<dbReference type="STRING" id="1429867.A0A0G4PVX1"/>
<keyword evidence="2" id="KW-1185">Reference proteome</keyword>
<protein>
    <submittedName>
        <fullName evidence="1">Str. FM013</fullName>
    </submittedName>
</protein>
<proteinExistence type="predicted"/>
<accession>A0A0G4PVX1</accession>
<dbReference type="AlphaFoldDB" id="A0A0G4PVX1"/>
<dbReference type="Proteomes" id="UP000053732">
    <property type="component" value="Unassembled WGS sequence"/>
</dbReference>
<name>A0A0G4PVX1_PENC3</name>
<evidence type="ECO:0000313" key="1">
    <source>
        <dbReference type="EMBL" id="CRL30544.1"/>
    </source>
</evidence>
<gene>
    <name evidence="1" type="ORF">PCAMFM013_S054g000001</name>
</gene>